<evidence type="ECO:0000256" key="6">
    <source>
        <dbReference type="ARBA" id="ARBA00023136"/>
    </source>
</evidence>
<feature type="transmembrane region" description="Helical" evidence="25">
    <location>
        <begin position="26"/>
        <end position="44"/>
    </location>
</feature>
<keyword evidence="5 25" id="KW-1133">Transmembrane helix</keyword>
<evidence type="ECO:0000256" key="18">
    <source>
        <dbReference type="ARBA" id="ARBA00044912"/>
    </source>
</evidence>
<evidence type="ECO:0000313" key="27">
    <source>
        <dbReference type="EMBL" id="GLK66798.1"/>
    </source>
</evidence>
<evidence type="ECO:0000256" key="15">
    <source>
        <dbReference type="ARBA" id="ARBA00044899"/>
    </source>
</evidence>
<feature type="transmembrane region" description="Helical" evidence="25">
    <location>
        <begin position="332"/>
        <end position="351"/>
    </location>
</feature>
<feature type="transmembrane region" description="Helical" evidence="25">
    <location>
        <begin position="147"/>
        <end position="166"/>
    </location>
</feature>
<dbReference type="RefSeq" id="WP_271167059.1">
    <property type="nucleotide sequence ID" value="NZ_BSFI01000002.1"/>
</dbReference>
<dbReference type="GO" id="GO:0005765">
    <property type="term" value="C:lysosomal membrane"/>
    <property type="evidence" value="ECO:0007669"/>
    <property type="project" value="UniProtKB-SubCell"/>
</dbReference>
<evidence type="ECO:0000256" key="4">
    <source>
        <dbReference type="ARBA" id="ARBA00022692"/>
    </source>
</evidence>
<dbReference type="AlphaFoldDB" id="A0A9W6IZ73"/>
<evidence type="ECO:0000256" key="19">
    <source>
        <dbReference type="ARBA" id="ARBA00044919"/>
    </source>
</evidence>
<dbReference type="SUPFAM" id="SSF103473">
    <property type="entry name" value="MFS general substrate transporter"/>
    <property type="match status" value="1"/>
</dbReference>
<reference evidence="27" key="1">
    <citation type="journal article" date="2014" name="Int. J. Syst. Evol. Microbiol.">
        <title>Complete genome sequence of Corynebacterium casei LMG S-19264T (=DSM 44701T), isolated from a smear-ripened cheese.</title>
        <authorList>
            <consortium name="US DOE Joint Genome Institute (JGI-PGF)"/>
            <person name="Walter F."/>
            <person name="Albersmeier A."/>
            <person name="Kalinowski J."/>
            <person name="Ruckert C."/>
        </authorList>
    </citation>
    <scope>NUCLEOTIDE SEQUENCE</scope>
    <source>
        <strain evidence="27">VKM B-2347</strain>
    </source>
</reference>
<dbReference type="Gene3D" id="1.20.1250.20">
    <property type="entry name" value="MFS general substrate transporter like domains"/>
    <property type="match status" value="2"/>
</dbReference>
<evidence type="ECO:0000256" key="11">
    <source>
        <dbReference type="ARBA" id="ARBA00044884"/>
    </source>
</evidence>
<comment type="catalytic activity">
    <reaction evidence="10">
        <text>L-alpha-aminoacyl-L-arginine(out) = L-alpha-aminoacyl-L-arginine(in)</text>
        <dbReference type="Rhea" id="RHEA:79367"/>
        <dbReference type="ChEBI" id="CHEBI:229968"/>
    </reaction>
</comment>
<evidence type="ECO:0000256" key="17">
    <source>
        <dbReference type="ARBA" id="ARBA00044903"/>
    </source>
</evidence>
<keyword evidence="7" id="KW-0458">Lysosome</keyword>
<dbReference type="Proteomes" id="UP001143372">
    <property type="component" value="Unassembled WGS sequence"/>
</dbReference>
<keyword evidence="4 25" id="KW-0812">Transmembrane</keyword>
<feature type="transmembrane region" description="Helical" evidence="25">
    <location>
        <begin position="239"/>
        <end position="260"/>
    </location>
</feature>
<evidence type="ECO:0000256" key="10">
    <source>
        <dbReference type="ARBA" id="ARBA00044881"/>
    </source>
</evidence>
<evidence type="ECO:0000256" key="21">
    <source>
        <dbReference type="ARBA" id="ARBA00044985"/>
    </source>
</evidence>
<dbReference type="InterPro" id="IPR005829">
    <property type="entry name" value="Sugar_transporter_CS"/>
</dbReference>
<dbReference type="Pfam" id="PF07690">
    <property type="entry name" value="MFS_1"/>
    <property type="match status" value="1"/>
</dbReference>
<comment type="function">
    <text evidence="23">Lysosomal dipeptide uniporter that selectively exports lysine, arginine or histidine-containing dipeptides with a net positive charge from the lysosome lumen into the cytosol. Could play a role in a specific type of protein O-glycosylation indirectly regulating macrophages migration and tissue invasion. Also essential for liver homeostasis.</text>
</comment>
<comment type="catalytic activity">
    <reaction evidence="14">
        <text>L-aspartyl-L-lysine(out) = L-aspartyl-L-lysine(in)</text>
        <dbReference type="Rhea" id="RHEA:79411"/>
        <dbReference type="ChEBI" id="CHEBI:229953"/>
    </reaction>
</comment>
<evidence type="ECO:0000259" key="26">
    <source>
        <dbReference type="PROSITE" id="PS50850"/>
    </source>
</evidence>
<reference evidence="27" key="2">
    <citation type="submission" date="2023-01" db="EMBL/GenBank/DDBJ databases">
        <authorList>
            <person name="Sun Q."/>
            <person name="Evtushenko L."/>
        </authorList>
    </citation>
    <scope>NUCLEOTIDE SEQUENCE</scope>
    <source>
        <strain evidence="27">VKM B-2347</strain>
    </source>
</reference>
<evidence type="ECO:0000256" key="3">
    <source>
        <dbReference type="ARBA" id="ARBA00022448"/>
    </source>
</evidence>
<evidence type="ECO:0000256" key="20">
    <source>
        <dbReference type="ARBA" id="ARBA00044924"/>
    </source>
</evidence>
<keyword evidence="3" id="KW-0813">Transport</keyword>
<evidence type="ECO:0000256" key="23">
    <source>
        <dbReference type="ARBA" id="ARBA00045709"/>
    </source>
</evidence>
<protein>
    <recommendedName>
        <fullName evidence="21">Lysosomal dipeptide transporter MFSD1</fullName>
    </recommendedName>
    <alternativeName>
        <fullName evidence="22">Major facilitator superfamily domain-containing protein 1</fullName>
    </alternativeName>
</protein>
<evidence type="ECO:0000256" key="5">
    <source>
        <dbReference type="ARBA" id="ARBA00022989"/>
    </source>
</evidence>
<comment type="catalytic activity">
    <reaction evidence="13">
        <text>L-alpha-aminoacyl-L-lysine(out) = L-alpha-aminoacyl-L-lysine(in)</text>
        <dbReference type="Rhea" id="RHEA:79383"/>
        <dbReference type="ChEBI" id="CHEBI:229966"/>
    </reaction>
</comment>
<comment type="subunit">
    <text evidence="24">Homodimer. Interacts with lysosomal protein GLMP (via lumenal domain); the interaction starts while both proteins are still in the endoplasmic reticulum and is required for stabilization of MFSD1 in lysosomes but has no direct effect on its targeting to lysosomes or transporter activity.</text>
</comment>
<evidence type="ECO:0000256" key="25">
    <source>
        <dbReference type="SAM" id="Phobius"/>
    </source>
</evidence>
<evidence type="ECO:0000256" key="12">
    <source>
        <dbReference type="ARBA" id="ARBA00044891"/>
    </source>
</evidence>
<comment type="catalytic activity">
    <reaction evidence="12">
        <text>L-lysyl-L-alpha-amino acid(out) = L-lysyl-L-alpha-amino acid(in)</text>
        <dbReference type="Rhea" id="RHEA:79387"/>
        <dbReference type="ChEBI" id="CHEBI:229965"/>
    </reaction>
</comment>
<evidence type="ECO:0000256" key="16">
    <source>
        <dbReference type="ARBA" id="ARBA00044900"/>
    </source>
</evidence>
<accession>A0A9W6IZ73</accession>
<gene>
    <name evidence="27" type="ORF">GCM10008179_04360</name>
</gene>
<sequence length="443" mass="46285">MSAPYVAPSRSSSDTPGSPPTDLKPIFFLAWLLCAIFYFYQYVVRSALGVMRDELTAAWGGNDIGAMISAYYVAYALMALVAGVLLDRYGARRTIPFGILVVGVGCLVFAQGSAAAGMIGFVMQAIGAIFAFIGSSYVAARYLPSRMLAAFVGLTQCLGMAGAAFGSKPVHMAIDPAGSFQIGWQHVWAAFGVAGFVLAVAVWLIMPREKGDSPSHHAELSVAGVLHPFRVVFSNPQSWIAGVVGGLLFIPTTIGALVWATAFLHDGQQMPMAAAASDAAMVPIGWVIGCPLLGFISDRIGRRKPVLIGGALVMLAAGLAAIYVPAGTFPRYSVALVLGVASGAAMIPFSMMKEVNPSEVKGTAAGVMNFLVFLTTGVMSPFISRLMVPTGDAPLTLQGFQTAFLPLVFGVVAAIVLSLFLRETGAAAVAPAAKDTSFRAQRA</sequence>
<evidence type="ECO:0000313" key="28">
    <source>
        <dbReference type="Proteomes" id="UP001143372"/>
    </source>
</evidence>
<dbReference type="PROSITE" id="PS50850">
    <property type="entry name" value="MFS"/>
    <property type="match status" value="1"/>
</dbReference>
<feature type="transmembrane region" description="Helical" evidence="25">
    <location>
        <begin position="97"/>
        <end position="115"/>
    </location>
</feature>
<evidence type="ECO:0000256" key="13">
    <source>
        <dbReference type="ARBA" id="ARBA00044893"/>
    </source>
</evidence>
<comment type="catalytic activity">
    <reaction evidence="16">
        <text>L-lysyl-L-lysine(out) = L-lysyl-L-lysine(in)</text>
        <dbReference type="Rhea" id="RHEA:79403"/>
        <dbReference type="ChEBI" id="CHEBI:229956"/>
    </reaction>
</comment>
<evidence type="ECO:0000256" key="9">
    <source>
        <dbReference type="ARBA" id="ARBA00044878"/>
    </source>
</evidence>
<dbReference type="PANTHER" id="PTHR23512">
    <property type="entry name" value="MAJOR FACILITATOR SUPERFAMILY DOMAIN-CONTAINING PROTEIN 1"/>
    <property type="match status" value="1"/>
</dbReference>
<feature type="transmembrane region" description="Helical" evidence="25">
    <location>
        <begin position="403"/>
        <end position="421"/>
    </location>
</feature>
<comment type="subcellular location">
    <subcellularLocation>
        <location evidence="1">Lysosome membrane</location>
        <topology evidence="1">Multi-pass membrane protein</topology>
    </subcellularLocation>
</comment>
<feature type="transmembrane region" description="Helical" evidence="25">
    <location>
        <begin position="186"/>
        <end position="206"/>
    </location>
</feature>
<evidence type="ECO:0000256" key="22">
    <source>
        <dbReference type="ARBA" id="ARBA00045018"/>
    </source>
</evidence>
<organism evidence="27 28">
    <name type="scientific">Hansschlegelia plantiphila</name>
    <dbReference type="NCBI Taxonomy" id="374655"/>
    <lineage>
        <taxon>Bacteria</taxon>
        <taxon>Pseudomonadati</taxon>
        <taxon>Pseudomonadota</taxon>
        <taxon>Alphaproteobacteria</taxon>
        <taxon>Hyphomicrobiales</taxon>
        <taxon>Methylopilaceae</taxon>
        <taxon>Hansschlegelia</taxon>
    </lineage>
</organism>
<dbReference type="GO" id="GO:0022857">
    <property type="term" value="F:transmembrane transporter activity"/>
    <property type="evidence" value="ECO:0007669"/>
    <property type="project" value="InterPro"/>
</dbReference>
<dbReference type="InterPro" id="IPR011701">
    <property type="entry name" value="MFS"/>
</dbReference>
<keyword evidence="28" id="KW-1185">Reference proteome</keyword>
<comment type="catalytic activity">
    <reaction evidence="11">
        <text>L-alpha-aminoacyl-L-histidine(out) = L-alpha-aminoacyl-L-histidine(in)</text>
        <dbReference type="Rhea" id="RHEA:79375"/>
        <dbReference type="ChEBI" id="CHEBI:229967"/>
    </reaction>
</comment>
<dbReference type="InterPro" id="IPR036259">
    <property type="entry name" value="MFS_trans_sf"/>
</dbReference>
<keyword evidence="6 25" id="KW-0472">Membrane</keyword>
<feature type="transmembrane region" description="Helical" evidence="25">
    <location>
        <begin position="272"/>
        <end position="294"/>
    </location>
</feature>
<proteinExistence type="inferred from homology"/>
<evidence type="ECO:0000256" key="24">
    <source>
        <dbReference type="ARBA" id="ARBA00046376"/>
    </source>
</evidence>
<dbReference type="CDD" id="cd06174">
    <property type="entry name" value="MFS"/>
    <property type="match status" value="1"/>
</dbReference>
<comment type="catalytic activity">
    <reaction evidence="9">
        <text>L-histidyl-glycine(out) = L-histidyl-glycine(in)</text>
        <dbReference type="Rhea" id="RHEA:79395"/>
        <dbReference type="ChEBI" id="CHEBI:229957"/>
    </reaction>
</comment>
<name>A0A9W6IZ73_9HYPH</name>
<comment type="caution">
    <text evidence="27">The sequence shown here is derived from an EMBL/GenBank/DDBJ whole genome shotgun (WGS) entry which is preliminary data.</text>
</comment>
<dbReference type="EMBL" id="BSFI01000002">
    <property type="protein sequence ID" value="GLK66798.1"/>
    <property type="molecule type" value="Genomic_DNA"/>
</dbReference>
<evidence type="ECO:0000256" key="1">
    <source>
        <dbReference type="ARBA" id="ARBA00004155"/>
    </source>
</evidence>
<feature type="domain" description="Major facilitator superfamily (MFS) profile" evidence="26">
    <location>
        <begin position="26"/>
        <end position="425"/>
    </location>
</feature>
<evidence type="ECO:0000256" key="7">
    <source>
        <dbReference type="ARBA" id="ARBA00023228"/>
    </source>
</evidence>
<dbReference type="PROSITE" id="PS00216">
    <property type="entry name" value="SUGAR_TRANSPORT_1"/>
    <property type="match status" value="1"/>
</dbReference>
<evidence type="ECO:0000256" key="8">
    <source>
        <dbReference type="ARBA" id="ARBA00044876"/>
    </source>
</evidence>
<comment type="catalytic activity">
    <reaction evidence="19">
        <text>L-alanyl-L-lysine(out) = L-alanyl-L-lysine(in)</text>
        <dbReference type="Rhea" id="RHEA:79415"/>
        <dbReference type="ChEBI" id="CHEBI:192470"/>
    </reaction>
</comment>
<comment type="catalytic activity">
    <reaction evidence="18">
        <text>L-histidyl-L-alpha-amino acid(out) = L-histidyl-L-alpha-amino acid(in)</text>
        <dbReference type="Rhea" id="RHEA:79379"/>
        <dbReference type="ChEBI" id="CHEBI:229964"/>
    </reaction>
</comment>
<dbReference type="InterPro" id="IPR052187">
    <property type="entry name" value="MFSD1"/>
</dbReference>
<comment type="catalytic activity">
    <reaction evidence="20">
        <text>L-lysyl-glycine(out) = L-lysyl-glycine(in)</text>
        <dbReference type="Rhea" id="RHEA:79407"/>
        <dbReference type="ChEBI" id="CHEBI:191202"/>
    </reaction>
</comment>
<evidence type="ECO:0000256" key="14">
    <source>
        <dbReference type="ARBA" id="ARBA00044898"/>
    </source>
</evidence>
<feature type="transmembrane region" description="Helical" evidence="25">
    <location>
        <begin position="64"/>
        <end position="85"/>
    </location>
</feature>
<dbReference type="PANTHER" id="PTHR23512:SF3">
    <property type="entry name" value="MAJOR FACILITATOR SUPERFAMILY DOMAIN-CONTAINING PROTEIN 1"/>
    <property type="match status" value="1"/>
</dbReference>
<feature type="transmembrane region" description="Helical" evidence="25">
    <location>
        <begin position="121"/>
        <end position="140"/>
    </location>
</feature>
<feature type="transmembrane region" description="Helical" evidence="25">
    <location>
        <begin position="306"/>
        <end position="326"/>
    </location>
</feature>
<comment type="catalytic activity">
    <reaction evidence="15">
        <text>L-arginyl-L-alpha-amino acid(out) = L-arginyl-L-alpha-amino acid(in)</text>
        <dbReference type="Rhea" id="RHEA:79371"/>
        <dbReference type="ChEBI" id="CHEBI:84315"/>
    </reaction>
</comment>
<evidence type="ECO:0000256" key="2">
    <source>
        <dbReference type="ARBA" id="ARBA00008335"/>
    </source>
</evidence>
<comment type="catalytic activity">
    <reaction evidence="8">
        <text>L-lysyl-L-alanine(out) = L-lysyl-L-alanine(in)</text>
        <dbReference type="Rhea" id="RHEA:79399"/>
        <dbReference type="ChEBI" id="CHEBI:229954"/>
    </reaction>
</comment>
<comment type="similarity">
    <text evidence="2">Belongs to the major facilitator superfamily.</text>
</comment>
<dbReference type="InterPro" id="IPR020846">
    <property type="entry name" value="MFS_dom"/>
</dbReference>
<comment type="catalytic activity">
    <reaction evidence="17">
        <text>L-arginyl-glycine(out) = L-arginyl-glycine(in)</text>
        <dbReference type="Rhea" id="RHEA:79391"/>
        <dbReference type="ChEBI" id="CHEBI:229955"/>
    </reaction>
</comment>
<feature type="transmembrane region" description="Helical" evidence="25">
    <location>
        <begin position="363"/>
        <end position="383"/>
    </location>
</feature>